<comment type="caution">
    <text evidence="2">The sequence shown here is derived from an EMBL/GenBank/DDBJ whole genome shotgun (WGS) entry which is preliminary data.</text>
</comment>
<keyword evidence="5" id="KW-1185">Reference proteome</keyword>
<dbReference type="EMBL" id="SOPX01000001">
    <property type="protein sequence ID" value="TFB32723.1"/>
    <property type="molecule type" value="Genomic_DNA"/>
</dbReference>
<dbReference type="RefSeq" id="WP_121285536.1">
    <property type="nucleotide sequence ID" value="NZ_RCCK01000013.1"/>
</dbReference>
<evidence type="ECO:0000313" key="2">
    <source>
        <dbReference type="EMBL" id="RLJ73651.1"/>
    </source>
</evidence>
<evidence type="ECO:0000256" key="1">
    <source>
        <dbReference type="SAM" id="MobiDB-lite"/>
    </source>
</evidence>
<gene>
    <name evidence="2" type="ORF">BCL90_3813</name>
    <name evidence="3" type="ORF">E3V97_01405</name>
</gene>
<dbReference type="EMBL" id="RCCK01000013">
    <property type="protein sequence ID" value="RLJ73651.1"/>
    <property type="molecule type" value="Genomic_DNA"/>
</dbReference>
<dbReference type="Proteomes" id="UP000273898">
    <property type="component" value="Unassembled WGS sequence"/>
</dbReference>
<dbReference type="OrthoDB" id="1404627at2"/>
<reference evidence="3 5" key="2">
    <citation type="submission" date="2019-03" db="EMBL/GenBank/DDBJ databases">
        <authorList>
            <person name="He R.-H."/>
        </authorList>
    </citation>
    <scope>NUCLEOTIDE SEQUENCE [LARGE SCALE GENOMIC DNA]</scope>
    <source>
        <strain evidence="3 5">DSM 19624</strain>
    </source>
</reference>
<protein>
    <submittedName>
        <fullName evidence="3">Molybdopterin-guanine dinucleotide biosynthesis protein MobB</fullName>
    </submittedName>
</protein>
<organism evidence="2 4">
    <name type="scientific">Pedobacter alluvionis</name>
    <dbReference type="NCBI Taxonomy" id="475253"/>
    <lineage>
        <taxon>Bacteria</taxon>
        <taxon>Pseudomonadati</taxon>
        <taxon>Bacteroidota</taxon>
        <taxon>Sphingobacteriia</taxon>
        <taxon>Sphingobacteriales</taxon>
        <taxon>Sphingobacteriaceae</taxon>
        <taxon>Pedobacter</taxon>
    </lineage>
</organism>
<feature type="region of interest" description="Disordered" evidence="1">
    <location>
        <begin position="305"/>
        <end position="324"/>
    </location>
</feature>
<evidence type="ECO:0000313" key="5">
    <source>
        <dbReference type="Proteomes" id="UP000297429"/>
    </source>
</evidence>
<evidence type="ECO:0000313" key="3">
    <source>
        <dbReference type="EMBL" id="TFB32723.1"/>
    </source>
</evidence>
<reference evidence="2 4" key="1">
    <citation type="submission" date="2018-10" db="EMBL/GenBank/DDBJ databases">
        <title>Genomic Encyclopedia of Archaeal and Bacterial Type Strains, Phase II (KMG-II): from individual species to whole genera.</title>
        <authorList>
            <person name="Goeker M."/>
        </authorList>
    </citation>
    <scope>NUCLEOTIDE SEQUENCE [LARGE SCALE GENOMIC DNA]</scope>
    <source>
        <strain evidence="2 4">DSM 19624</strain>
    </source>
</reference>
<proteinExistence type="predicted"/>
<dbReference type="InterPro" id="IPR043766">
    <property type="entry name" value="BfmA-like"/>
</dbReference>
<accession>A0A497Y1U1</accession>
<name>A0A497Y1U1_9SPHI</name>
<dbReference type="AlphaFoldDB" id="A0A497Y1U1"/>
<sequence length="324" mass="36796">MYINITDNKEASNKGSSGGLVNYLEKENRTEDLKQPELWFNGNRQDVEAYEVRRAIDGNNAKLGRNEAKFFLINISPSQKELEHLRKSVGDPDMKDVLKAYTEKVVDEYAKNFRRPGITSNKDLLWFGKVEHNRYFSHKDAAVKDGSRKRGEKKSGNQLHIQVIVSRRDITNKIKLSPMNSSKGKNAEHSKKMGQFDRMAFKQCGELLFDEQFGFERNLKDTLAYANILKNGTLQQREQLDVLLEGAAKSYQSRSVANDLARDVAKGLFSSVGDMLQVTGKSVGDFLEVLIAPVYVPDIAADTVEEAEKRRRKKSRKQGQGMQR</sequence>
<evidence type="ECO:0000313" key="4">
    <source>
        <dbReference type="Proteomes" id="UP000273898"/>
    </source>
</evidence>
<dbReference type="Pfam" id="PF18976">
    <property type="entry name" value="DUF5712"/>
    <property type="match status" value="1"/>
</dbReference>
<dbReference type="Proteomes" id="UP000297429">
    <property type="component" value="Unassembled WGS sequence"/>
</dbReference>